<comment type="similarity">
    <text evidence="2">Belongs to the methyl-accepting chemotaxis (MCP) protein family.</text>
</comment>
<feature type="region of interest" description="Disordered" evidence="4">
    <location>
        <begin position="497"/>
        <end position="520"/>
    </location>
</feature>
<dbReference type="GO" id="GO:0004888">
    <property type="term" value="F:transmembrane signaling receptor activity"/>
    <property type="evidence" value="ECO:0007669"/>
    <property type="project" value="InterPro"/>
</dbReference>
<evidence type="ECO:0000256" key="2">
    <source>
        <dbReference type="ARBA" id="ARBA00029447"/>
    </source>
</evidence>
<evidence type="ECO:0000256" key="1">
    <source>
        <dbReference type="ARBA" id="ARBA00022500"/>
    </source>
</evidence>
<feature type="transmembrane region" description="Helical" evidence="5">
    <location>
        <begin position="188"/>
        <end position="208"/>
    </location>
</feature>
<dbReference type="OrthoDB" id="9765776at2"/>
<proteinExistence type="inferred from homology"/>
<dbReference type="GO" id="GO:0005886">
    <property type="term" value="C:plasma membrane"/>
    <property type="evidence" value="ECO:0007669"/>
    <property type="project" value="TreeGrafter"/>
</dbReference>
<keyword evidence="3" id="KW-0807">Transducer</keyword>
<dbReference type="InterPro" id="IPR051310">
    <property type="entry name" value="MCP_chemotaxis"/>
</dbReference>
<dbReference type="PROSITE" id="PS50111">
    <property type="entry name" value="CHEMOTAXIS_TRANSDUC_2"/>
    <property type="match status" value="1"/>
</dbReference>
<evidence type="ECO:0000313" key="9">
    <source>
        <dbReference type="Proteomes" id="UP000241010"/>
    </source>
</evidence>
<dbReference type="Gene3D" id="1.10.287.950">
    <property type="entry name" value="Methyl-accepting chemotaxis protein"/>
    <property type="match status" value="1"/>
</dbReference>
<evidence type="ECO:0000313" key="8">
    <source>
        <dbReference type="EMBL" id="PTE21579.1"/>
    </source>
</evidence>
<dbReference type="Pfam" id="PF12729">
    <property type="entry name" value="4HB_MCP_1"/>
    <property type="match status" value="1"/>
</dbReference>
<dbReference type="PRINTS" id="PR00260">
    <property type="entry name" value="CHEMTRNSDUCR"/>
</dbReference>
<keyword evidence="1" id="KW-0145">Chemotaxis</keyword>
<dbReference type="SMART" id="SM00283">
    <property type="entry name" value="MA"/>
    <property type="match status" value="1"/>
</dbReference>
<keyword evidence="9" id="KW-1185">Reference proteome</keyword>
<sequence length="520" mass="54234">MRLTIKTKLGATFALVFLLAGAALWMAASQLGAMSQRMNQLVAVDIAQVFHTERLSAAQTAMRLTLRDMILAETSMRQEQLLPRITTIRAEIQQALDGLTEAAEPEDIAALDTYRATWAAAADLNNQLVSLARERRMEEARAMLKTQSDPKMQEMAEQTEAIRTAHMSHVTLAVARSEERYHAAVRTLAALIGAAALLGIGAAVWIIGSISRGLNSALAMTRRVAAGNLAVTAGAGGRDEIGELLRALNGMTEKLRAVVGEVSAVIRQVASDSSDIAATSDQLSKGANQQASATEQASAAVEQMAANIRQSADNAAETERIAQKSASSARDSGEAVSGAVGAMESIAGKILVVQEIARQTDLLALNAAVEAARAGEHGRGFAVVASEVRKLAERSQTAASDIASLSTGTLRAATAAGDRLTELVPDIETTSNLVTDISVASRELATGAAQVSLAIQQLDQVTQQTSSAADALSSGAGTLAGQAHRLQEVIGYFSLEPDLPAAPPGETPAFAPPNTTARAA</sequence>
<gene>
    <name evidence="8" type="ORF">C5F48_11670</name>
</gene>
<dbReference type="PANTHER" id="PTHR43531">
    <property type="entry name" value="PROTEIN ICFG"/>
    <property type="match status" value="1"/>
</dbReference>
<dbReference type="SUPFAM" id="SSF58104">
    <property type="entry name" value="Methyl-accepting chemotaxis protein (MCP) signaling domain"/>
    <property type="match status" value="1"/>
</dbReference>
<organism evidence="8 9">
    <name type="scientific">Cereibacter changlensis JA139</name>
    <dbReference type="NCBI Taxonomy" id="1188249"/>
    <lineage>
        <taxon>Bacteria</taxon>
        <taxon>Pseudomonadati</taxon>
        <taxon>Pseudomonadota</taxon>
        <taxon>Alphaproteobacteria</taxon>
        <taxon>Rhodobacterales</taxon>
        <taxon>Paracoccaceae</taxon>
        <taxon>Cereibacter</taxon>
    </lineage>
</organism>
<dbReference type="GO" id="GO:0007165">
    <property type="term" value="P:signal transduction"/>
    <property type="evidence" value="ECO:0007669"/>
    <property type="project" value="UniProtKB-KW"/>
</dbReference>
<evidence type="ECO:0000259" key="6">
    <source>
        <dbReference type="PROSITE" id="PS50111"/>
    </source>
</evidence>
<protein>
    <submittedName>
        <fullName evidence="8">Methyl-accepting chemotaxis protein</fullName>
    </submittedName>
</protein>
<dbReference type="SMART" id="SM00304">
    <property type="entry name" value="HAMP"/>
    <property type="match status" value="1"/>
</dbReference>
<comment type="caution">
    <text evidence="8">The sequence shown here is derived from an EMBL/GenBank/DDBJ whole genome shotgun (WGS) entry which is preliminary data.</text>
</comment>
<dbReference type="InterPro" id="IPR003660">
    <property type="entry name" value="HAMP_dom"/>
</dbReference>
<keyword evidence="5" id="KW-0472">Membrane</keyword>
<dbReference type="InterPro" id="IPR024478">
    <property type="entry name" value="HlyB_4HB_MCP"/>
</dbReference>
<dbReference type="Proteomes" id="UP000241010">
    <property type="component" value="Unassembled WGS sequence"/>
</dbReference>
<keyword evidence="5" id="KW-0812">Transmembrane</keyword>
<dbReference type="Pfam" id="PF00672">
    <property type="entry name" value="HAMP"/>
    <property type="match status" value="1"/>
</dbReference>
<dbReference type="CDD" id="cd06225">
    <property type="entry name" value="HAMP"/>
    <property type="match status" value="1"/>
</dbReference>
<evidence type="ECO:0000256" key="5">
    <source>
        <dbReference type="SAM" id="Phobius"/>
    </source>
</evidence>
<dbReference type="EMBL" id="PZKG01000046">
    <property type="protein sequence ID" value="PTE21579.1"/>
    <property type="molecule type" value="Genomic_DNA"/>
</dbReference>
<dbReference type="PANTHER" id="PTHR43531:SF11">
    <property type="entry name" value="METHYL-ACCEPTING CHEMOTAXIS PROTEIN 3"/>
    <property type="match status" value="1"/>
</dbReference>
<dbReference type="InterPro" id="IPR004090">
    <property type="entry name" value="Chemotax_Me-accpt_rcpt"/>
</dbReference>
<dbReference type="GO" id="GO:0006935">
    <property type="term" value="P:chemotaxis"/>
    <property type="evidence" value="ECO:0007669"/>
    <property type="project" value="UniProtKB-KW"/>
</dbReference>
<evidence type="ECO:0000256" key="4">
    <source>
        <dbReference type="SAM" id="MobiDB-lite"/>
    </source>
</evidence>
<name>A0A2T4JUK0_9RHOB</name>
<feature type="region of interest" description="Disordered" evidence="4">
    <location>
        <begin position="312"/>
        <end position="334"/>
    </location>
</feature>
<feature type="domain" description="Methyl-accepting transducer" evidence="6">
    <location>
        <begin position="265"/>
        <end position="480"/>
    </location>
</feature>
<evidence type="ECO:0000259" key="7">
    <source>
        <dbReference type="PROSITE" id="PS50885"/>
    </source>
</evidence>
<dbReference type="InterPro" id="IPR004089">
    <property type="entry name" value="MCPsignal_dom"/>
</dbReference>
<dbReference type="RefSeq" id="WP_107664090.1">
    <property type="nucleotide sequence ID" value="NZ_PZKG01000046.1"/>
</dbReference>
<reference evidence="8 9" key="1">
    <citation type="submission" date="2018-03" db="EMBL/GenBank/DDBJ databases">
        <title>Cereibacter changlensis.</title>
        <authorList>
            <person name="Meyer T.E."/>
            <person name="Miller S."/>
            <person name="Lodha T."/>
            <person name="Gandham S."/>
            <person name="Chintalapati S."/>
            <person name="Chintalapati V.R."/>
        </authorList>
    </citation>
    <scope>NUCLEOTIDE SEQUENCE [LARGE SCALE GENOMIC DNA]</scope>
    <source>
        <strain evidence="8 9">JA139</strain>
    </source>
</reference>
<dbReference type="AlphaFoldDB" id="A0A2T4JUK0"/>
<feature type="domain" description="HAMP" evidence="7">
    <location>
        <begin position="208"/>
        <end position="260"/>
    </location>
</feature>
<dbReference type="Pfam" id="PF00015">
    <property type="entry name" value="MCPsignal"/>
    <property type="match status" value="1"/>
</dbReference>
<dbReference type="PROSITE" id="PS50885">
    <property type="entry name" value="HAMP"/>
    <property type="match status" value="1"/>
</dbReference>
<accession>A0A2T4JUK0</accession>
<keyword evidence="5" id="KW-1133">Transmembrane helix</keyword>
<evidence type="ECO:0000256" key="3">
    <source>
        <dbReference type="PROSITE-ProRule" id="PRU00284"/>
    </source>
</evidence>